<reference evidence="12 13" key="1">
    <citation type="submission" date="2018-08" db="EMBL/GenBank/DDBJ databases">
        <title>Genomic Encyclopedia of Type Strains, Phase IV (KMG-IV): sequencing the most valuable type-strain genomes for metagenomic binning, comparative biology and taxonomic classification.</title>
        <authorList>
            <person name="Goeker M."/>
        </authorList>
    </citation>
    <scope>NUCLEOTIDE SEQUENCE [LARGE SCALE GENOMIC DNA]</scope>
    <source>
        <strain evidence="12 13">DSM 26022</strain>
    </source>
</reference>
<evidence type="ECO:0000256" key="7">
    <source>
        <dbReference type="ARBA" id="ARBA00023002"/>
    </source>
</evidence>
<comment type="cofactor">
    <cofactor evidence="2">
        <name>[4Fe-4S] cluster</name>
        <dbReference type="ChEBI" id="CHEBI:49883"/>
    </cofactor>
</comment>
<protein>
    <submittedName>
        <fullName evidence="12">2,4-dienoyl-CoA reductase (NADPH2)</fullName>
    </submittedName>
</protein>
<dbReference type="Proteomes" id="UP000256774">
    <property type="component" value="Unassembled WGS sequence"/>
</dbReference>
<dbReference type="Gene3D" id="3.50.50.60">
    <property type="entry name" value="FAD/NAD(P)-binding domain"/>
    <property type="match status" value="1"/>
</dbReference>
<dbReference type="InterPro" id="IPR013785">
    <property type="entry name" value="Aldolase_TIM"/>
</dbReference>
<dbReference type="Pfam" id="PF07992">
    <property type="entry name" value="Pyr_redox_2"/>
    <property type="match status" value="1"/>
</dbReference>
<evidence type="ECO:0000256" key="1">
    <source>
        <dbReference type="ARBA" id="ARBA00001917"/>
    </source>
</evidence>
<keyword evidence="5" id="KW-0288">FMN</keyword>
<evidence type="ECO:0000313" key="13">
    <source>
        <dbReference type="Proteomes" id="UP000256774"/>
    </source>
</evidence>
<keyword evidence="7" id="KW-0560">Oxidoreductase</keyword>
<accession>A0A3E0H9F0</accession>
<comment type="caution">
    <text evidence="12">The sequence shown here is derived from an EMBL/GenBank/DDBJ whole genome shotgun (WGS) entry which is preliminary data.</text>
</comment>
<keyword evidence="13" id="KW-1185">Reference proteome</keyword>
<dbReference type="OrthoDB" id="8523426at2"/>
<dbReference type="GO" id="GO:0010181">
    <property type="term" value="F:FMN binding"/>
    <property type="evidence" value="ECO:0007669"/>
    <property type="project" value="InterPro"/>
</dbReference>
<dbReference type="GO" id="GO:0051536">
    <property type="term" value="F:iron-sulfur cluster binding"/>
    <property type="evidence" value="ECO:0007669"/>
    <property type="project" value="UniProtKB-KW"/>
</dbReference>
<evidence type="ECO:0000259" key="11">
    <source>
        <dbReference type="Pfam" id="PF07992"/>
    </source>
</evidence>
<organism evidence="12 13">
    <name type="scientific">Paraperlucidibaca baekdonensis</name>
    <dbReference type="NCBI Taxonomy" id="748120"/>
    <lineage>
        <taxon>Bacteria</taxon>
        <taxon>Pseudomonadati</taxon>
        <taxon>Pseudomonadota</taxon>
        <taxon>Gammaproteobacteria</taxon>
        <taxon>Moraxellales</taxon>
        <taxon>Moraxellaceae</taxon>
        <taxon>Paraperlucidibaca</taxon>
    </lineage>
</organism>
<dbReference type="SUPFAM" id="SSF51905">
    <property type="entry name" value="FAD/NAD(P)-binding domain"/>
    <property type="match status" value="1"/>
</dbReference>
<dbReference type="PRINTS" id="PR00368">
    <property type="entry name" value="FADPNR"/>
</dbReference>
<evidence type="ECO:0000256" key="9">
    <source>
        <dbReference type="ARBA" id="ARBA00023014"/>
    </source>
</evidence>
<dbReference type="SUPFAM" id="SSF51395">
    <property type="entry name" value="FMN-linked oxidoreductases"/>
    <property type="match status" value="1"/>
</dbReference>
<keyword evidence="6" id="KW-0479">Metal-binding</keyword>
<evidence type="ECO:0000256" key="2">
    <source>
        <dbReference type="ARBA" id="ARBA00001966"/>
    </source>
</evidence>
<feature type="domain" description="NADH:flavin oxidoreductase/NADH oxidase N-terminal" evidence="10">
    <location>
        <begin position="8"/>
        <end position="330"/>
    </location>
</feature>
<proteinExistence type="inferred from homology"/>
<name>A0A3E0H9F0_9GAMM</name>
<dbReference type="AlphaFoldDB" id="A0A3E0H9F0"/>
<keyword evidence="9" id="KW-0411">Iron-sulfur</keyword>
<feature type="domain" description="FAD/NAD(P)-binding" evidence="11">
    <location>
        <begin position="376"/>
        <end position="637"/>
    </location>
</feature>
<dbReference type="Gene3D" id="3.20.20.70">
    <property type="entry name" value="Aldolase class I"/>
    <property type="match status" value="1"/>
</dbReference>
<evidence type="ECO:0000259" key="10">
    <source>
        <dbReference type="Pfam" id="PF00724"/>
    </source>
</evidence>
<evidence type="ECO:0000256" key="5">
    <source>
        <dbReference type="ARBA" id="ARBA00022643"/>
    </source>
</evidence>
<dbReference type="PANTHER" id="PTHR42917">
    <property type="entry name" value="2,4-DIENOYL-COA REDUCTASE"/>
    <property type="match status" value="1"/>
</dbReference>
<dbReference type="Gene3D" id="3.40.50.720">
    <property type="entry name" value="NAD(P)-binding Rossmann-like Domain"/>
    <property type="match status" value="1"/>
</dbReference>
<evidence type="ECO:0000256" key="6">
    <source>
        <dbReference type="ARBA" id="ARBA00022723"/>
    </source>
</evidence>
<sequence>MTAFNHMLAPLDLGFTTLRNRIVMGSMHTGLEDRFWNYGKLAAYFAERAKGGTALMITGGISMNRQGWLLPLAGTMNSYGDVFNHRRVTSAVHEHGGKILMQVLHAGRYGYHPFQVSSSAVKSAINPFKPKEMSEKLIRSTIKDYAHTARLAQMAGYDGIEIMGSEGYLLNQFICSRVNQRTDQWGGPIENRMRLPVEIVKAVREKVGANFIICYRLSLIDLVPGGNTWEEIVTIAKALEAAGITILNTGIGWHEARVPTIATQVPRAAFRSVTARIKKELSIPVMASNRINTPEMCDDIVESGDADLISMARPLLADPDFVNKAAAGQPEAINTCIACNQGCLDLTFSNQRATCLVNPRAGYETELVYVKATKPKKVAVVGGGMAGLTAATVAADRGHAVTLFEAAADIGGQFNMAAAVPGKEEFQETIRYYRHEVERSGVSVKLNTRVSHDDLASFDEVVIATGVKPRIPRFPGIDHAKVVDYTQVLRGEVTVGNRVAVIGSGGIGVDTCAYLLEEHNQSVEEWAKYWGVDFDVTENGLTAPERRLASREITMLQRKPGQKKMGAGPGKTTGWAHKLLLGQFGVKMIAEAEYVKVDDLGLHIRVDGEEKILDVDHVILCAGQESVTDMLPRDTDGKITDSRYHVIGGAKLAGELDARRAIREGAELAAAL</sequence>
<evidence type="ECO:0000313" key="12">
    <source>
        <dbReference type="EMBL" id="REH40338.1"/>
    </source>
</evidence>
<dbReference type="InterPro" id="IPR036188">
    <property type="entry name" value="FAD/NAD-bd_sf"/>
</dbReference>
<evidence type="ECO:0000256" key="8">
    <source>
        <dbReference type="ARBA" id="ARBA00023004"/>
    </source>
</evidence>
<dbReference type="CDD" id="cd02930">
    <property type="entry name" value="DCR_FMN"/>
    <property type="match status" value="1"/>
</dbReference>
<dbReference type="GO" id="GO:0008670">
    <property type="term" value="F:2,4-dienoyl-CoA reductase (NADPH) activity"/>
    <property type="evidence" value="ECO:0007669"/>
    <property type="project" value="TreeGrafter"/>
</dbReference>
<keyword evidence="8" id="KW-0408">Iron</keyword>
<dbReference type="InterPro" id="IPR001155">
    <property type="entry name" value="OxRdtase_FMN_N"/>
</dbReference>
<dbReference type="GO" id="GO:0033543">
    <property type="term" value="P:fatty acid beta-oxidation, unsaturated, even number, reductase/isomerase pathway"/>
    <property type="evidence" value="ECO:0007669"/>
    <property type="project" value="TreeGrafter"/>
</dbReference>
<dbReference type="InterPro" id="IPR023753">
    <property type="entry name" value="FAD/NAD-binding_dom"/>
</dbReference>
<comment type="cofactor">
    <cofactor evidence="1">
        <name>FMN</name>
        <dbReference type="ChEBI" id="CHEBI:58210"/>
    </cofactor>
</comment>
<evidence type="ECO:0000256" key="4">
    <source>
        <dbReference type="ARBA" id="ARBA00022630"/>
    </source>
</evidence>
<dbReference type="InterPro" id="IPR051793">
    <property type="entry name" value="NADH:flavin_oxidoreductase"/>
</dbReference>
<dbReference type="GO" id="GO:0046872">
    <property type="term" value="F:metal ion binding"/>
    <property type="evidence" value="ECO:0007669"/>
    <property type="project" value="UniProtKB-KW"/>
</dbReference>
<gene>
    <name evidence="12" type="ORF">DFR26_0539</name>
</gene>
<dbReference type="EMBL" id="QUNR01000001">
    <property type="protein sequence ID" value="REH40338.1"/>
    <property type="molecule type" value="Genomic_DNA"/>
</dbReference>
<comment type="similarity">
    <text evidence="3">In the N-terminal section; belongs to the NADH:flavin oxidoreductase/NADH oxidase family.</text>
</comment>
<keyword evidence="4" id="KW-0285">Flavoprotein</keyword>
<evidence type="ECO:0000256" key="3">
    <source>
        <dbReference type="ARBA" id="ARBA00011048"/>
    </source>
</evidence>
<dbReference type="RefSeq" id="WP_116207380.1">
    <property type="nucleotide sequence ID" value="NZ_QUNR01000001.1"/>
</dbReference>
<dbReference type="PANTHER" id="PTHR42917:SF2">
    <property type="entry name" value="2,4-DIENOYL-COA REDUCTASE [(2E)-ENOYL-COA-PRODUCING]"/>
    <property type="match status" value="1"/>
</dbReference>
<dbReference type="Pfam" id="PF00724">
    <property type="entry name" value="Oxidored_FMN"/>
    <property type="match status" value="1"/>
</dbReference>